<keyword evidence="2 7" id="KW-0813">Transport</keyword>
<dbReference type="PANTHER" id="PTHR43386">
    <property type="entry name" value="OLIGOPEPTIDE TRANSPORT SYSTEM PERMEASE PROTEIN APPC"/>
    <property type="match status" value="1"/>
</dbReference>
<gene>
    <name evidence="9" type="ORF">SAMN00790413_02928</name>
</gene>
<dbReference type="Pfam" id="PF00528">
    <property type="entry name" value="BPD_transp_1"/>
    <property type="match status" value="1"/>
</dbReference>
<evidence type="ECO:0000256" key="3">
    <source>
        <dbReference type="ARBA" id="ARBA00022475"/>
    </source>
</evidence>
<dbReference type="GO" id="GO:0005886">
    <property type="term" value="C:plasma membrane"/>
    <property type="evidence" value="ECO:0007669"/>
    <property type="project" value="UniProtKB-SubCell"/>
</dbReference>
<dbReference type="PANTHER" id="PTHR43386:SF1">
    <property type="entry name" value="D,D-DIPEPTIDE TRANSPORT SYSTEM PERMEASE PROTEIN DDPC-RELATED"/>
    <property type="match status" value="1"/>
</dbReference>
<protein>
    <submittedName>
        <fullName evidence="9">Peptide/nickel transport system permease protein</fullName>
    </submittedName>
</protein>
<evidence type="ECO:0000256" key="7">
    <source>
        <dbReference type="RuleBase" id="RU363032"/>
    </source>
</evidence>
<dbReference type="Gene3D" id="1.10.3720.10">
    <property type="entry name" value="MetI-like"/>
    <property type="match status" value="1"/>
</dbReference>
<feature type="transmembrane region" description="Helical" evidence="7">
    <location>
        <begin position="33"/>
        <end position="54"/>
    </location>
</feature>
<dbReference type="InterPro" id="IPR050366">
    <property type="entry name" value="BP-dependent_transpt_permease"/>
</dbReference>
<feature type="transmembrane region" description="Helical" evidence="7">
    <location>
        <begin position="139"/>
        <end position="160"/>
    </location>
</feature>
<feature type="transmembrane region" description="Helical" evidence="7">
    <location>
        <begin position="256"/>
        <end position="286"/>
    </location>
</feature>
<dbReference type="RefSeq" id="WP_084050203.1">
    <property type="nucleotide sequence ID" value="NZ_FWWU01000009.1"/>
</dbReference>
<organism evidence="9 10">
    <name type="scientific">Deinococcus hopiensis KR-140</name>
    <dbReference type="NCBI Taxonomy" id="695939"/>
    <lineage>
        <taxon>Bacteria</taxon>
        <taxon>Thermotogati</taxon>
        <taxon>Deinococcota</taxon>
        <taxon>Deinococci</taxon>
        <taxon>Deinococcales</taxon>
        <taxon>Deinococcaceae</taxon>
        <taxon>Deinococcus</taxon>
    </lineage>
</organism>
<keyword evidence="6 7" id="KW-0472">Membrane</keyword>
<keyword evidence="4 7" id="KW-0812">Transmembrane</keyword>
<dbReference type="STRING" id="695939.SAMN00790413_02928"/>
<evidence type="ECO:0000256" key="2">
    <source>
        <dbReference type="ARBA" id="ARBA00022448"/>
    </source>
</evidence>
<reference evidence="9 10" key="1">
    <citation type="submission" date="2017-04" db="EMBL/GenBank/DDBJ databases">
        <authorList>
            <person name="Afonso C.L."/>
            <person name="Miller P.J."/>
            <person name="Scott M.A."/>
            <person name="Spackman E."/>
            <person name="Goraichik I."/>
            <person name="Dimitrov K.M."/>
            <person name="Suarez D.L."/>
            <person name="Swayne D.E."/>
        </authorList>
    </citation>
    <scope>NUCLEOTIDE SEQUENCE [LARGE SCALE GENOMIC DNA]</scope>
    <source>
        <strain evidence="9 10">KR-140</strain>
    </source>
</reference>
<dbReference type="PROSITE" id="PS50928">
    <property type="entry name" value="ABC_TM1"/>
    <property type="match status" value="1"/>
</dbReference>
<proteinExistence type="inferred from homology"/>
<comment type="similarity">
    <text evidence="7">Belongs to the binding-protein-dependent transport system permease family.</text>
</comment>
<feature type="transmembrane region" description="Helical" evidence="7">
    <location>
        <begin position="203"/>
        <end position="221"/>
    </location>
</feature>
<evidence type="ECO:0000256" key="5">
    <source>
        <dbReference type="ARBA" id="ARBA00022989"/>
    </source>
</evidence>
<accession>A0A1W1VQL9</accession>
<feature type="transmembrane region" description="Helical" evidence="7">
    <location>
        <begin position="172"/>
        <end position="191"/>
    </location>
</feature>
<feature type="transmembrane region" description="Helical" evidence="7">
    <location>
        <begin position="306"/>
        <end position="329"/>
    </location>
</feature>
<feature type="domain" description="ABC transmembrane type-1" evidence="8">
    <location>
        <begin position="133"/>
        <end position="329"/>
    </location>
</feature>
<evidence type="ECO:0000259" key="8">
    <source>
        <dbReference type="PROSITE" id="PS50928"/>
    </source>
</evidence>
<evidence type="ECO:0000256" key="4">
    <source>
        <dbReference type="ARBA" id="ARBA00022692"/>
    </source>
</evidence>
<dbReference type="Pfam" id="PF12911">
    <property type="entry name" value="OppC_N"/>
    <property type="match status" value="1"/>
</dbReference>
<dbReference type="CDD" id="cd06261">
    <property type="entry name" value="TM_PBP2"/>
    <property type="match status" value="1"/>
</dbReference>
<keyword evidence="3" id="KW-1003">Cell membrane</keyword>
<keyword evidence="5 7" id="KW-1133">Transmembrane helix</keyword>
<dbReference type="InterPro" id="IPR035906">
    <property type="entry name" value="MetI-like_sf"/>
</dbReference>
<dbReference type="Proteomes" id="UP000192582">
    <property type="component" value="Unassembled WGS sequence"/>
</dbReference>
<keyword evidence="10" id="KW-1185">Reference proteome</keyword>
<dbReference type="SUPFAM" id="SSF161098">
    <property type="entry name" value="MetI-like"/>
    <property type="match status" value="1"/>
</dbReference>
<comment type="subcellular location">
    <subcellularLocation>
        <location evidence="1 7">Cell membrane</location>
        <topology evidence="1 7">Multi-pass membrane protein</topology>
    </subcellularLocation>
</comment>
<evidence type="ECO:0000313" key="10">
    <source>
        <dbReference type="Proteomes" id="UP000192582"/>
    </source>
</evidence>
<evidence type="ECO:0000256" key="1">
    <source>
        <dbReference type="ARBA" id="ARBA00004651"/>
    </source>
</evidence>
<evidence type="ECO:0000313" key="9">
    <source>
        <dbReference type="EMBL" id="SMB95649.1"/>
    </source>
</evidence>
<dbReference type="OrthoDB" id="9805884at2"/>
<name>A0A1W1VQL9_9DEIO</name>
<dbReference type="EMBL" id="FWWU01000009">
    <property type="protein sequence ID" value="SMB95649.1"/>
    <property type="molecule type" value="Genomic_DNA"/>
</dbReference>
<dbReference type="AlphaFoldDB" id="A0A1W1VQL9"/>
<dbReference type="InterPro" id="IPR025966">
    <property type="entry name" value="OppC_N"/>
</dbReference>
<dbReference type="InterPro" id="IPR000515">
    <property type="entry name" value="MetI-like"/>
</dbReference>
<evidence type="ECO:0000256" key="6">
    <source>
        <dbReference type="ARBA" id="ARBA00023136"/>
    </source>
</evidence>
<sequence>MTTTLQVPPKRRESRLQTFLSSRPVMKLRRNKLAMFGLFIMSLFILTAMFAPMIARPSAEAGGNCLRDLNLSSPNQIYNPAGGGFWRALFAAPPSCYSIERESFSPTPSAPSAEARFGTSQGYDIFYGLVWGTRSMFKLALIVVSITLAVGVVIGAISGFYGGWIDNLIQRFIDVLFALPGLVLTIVLITFLKARNPSVDPSLPIILAFTLTGWASYARIVRGEVLRTRQLEYVDAARSLGARDWRLILRHVVPNSLASVLTVAVLDLATVPLNVAALSFLGLGYPTGYAEWGQLVDFARAWLQPQFWYVMVFPAIFIVLFSLGFNLFGDALRDAYDPKSR</sequence>
<dbReference type="GO" id="GO:0055085">
    <property type="term" value="P:transmembrane transport"/>
    <property type="evidence" value="ECO:0007669"/>
    <property type="project" value="InterPro"/>
</dbReference>